<dbReference type="AlphaFoldDB" id="A0A383DY61"/>
<feature type="non-terminal residue" evidence="3">
    <location>
        <position position="192"/>
    </location>
</feature>
<evidence type="ECO:0000313" key="3">
    <source>
        <dbReference type="EMBL" id="SVE49421.1"/>
    </source>
</evidence>
<comment type="similarity">
    <text evidence="1">Belongs to the universal stress protein A family.</text>
</comment>
<organism evidence="3">
    <name type="scientific">marine metagenome</name>
    <dbReference type="NCBI Taxonomy" id="408172"/>
    <lineage>
        <taxon>unclassified sequences</taxon>
        <taxon>metagenomes</taxon>
        <taxon>ecological metagenomes</taxon>
    </lineage>
</organism>
<feature type="domain" description="UspA" evidence="2">
    <location>
        <begin position="128"/>
        <end position="179"/>
    </location>
</feature>
<proteinExistence type="inferred from homology"/>
<dbReference type="PANTHER" id="PTHR46268:SF6">
    <property type="entry name" value="UNIVERSAL STRESS PROTEIN UP12"/>
    <property type="match status" value="1"/>
</dbReference>
<gene>
    <name evidence="3" type="ORF">METZ01_LOCUS502275</name>
</gene>
<sequence>MRTLLSITKEPYSSATIKISDIVTSALESEVTLLTVTRKQSSEQATLDELQLVSEHMSTPPNILVRQGNPETEIVSELNSGKYNLLAIGARAHSSAPTELLLGDTTHRIVKDSPISILVARGTIKKLKRILVCTSGPNAGFDAIQTAIKIANHANSNLTVLHVSRAIPSMYTGLDQMGETLSDLLQTNTPTA</sequence>
<protein>
    <recommendedName>
        <fullName evidence="2">UspA domain-containing protein</fullName>
    </recommendedName>
</protein>
<accession>A0A383DY61</accession>
<evidence type="ECO:0000256" key="1">
    <source>
        <dbReference type="ARBA" id="ARBA00008791"/>
    </source>
</evidence>
<dbReference type="InterPro" id="IPR006016">
    <property type="entry name" value="UspA"/>
</dbReference>
<name>A0A383DY61_9ZZZZ</name>
<dbReference type="PANTHER" id="PTHR46268">
    <property type="entry name" value="STRESS RESPONSE PROTEIN NHAX"/>
    <property type="match status" value="1"/>
</dbReference>
<dbReference type="Gene3D" id="3.40.50.12370">
    <property type="match status" value="1"/>
</dbReference>
<dbReference type="EMBL" id="UINC01221191">
    <property type="protein sequence ID" value="SVE49421.1"/>
    <property type="molecule type" value="Genomic_DNA"/>
</dbReference>
<dbReference type="SUPFAM" id="SSF52402">
    <property type="entry name" value="Adenine nucleotide alpha hydrolases-like"/>
    <property type="match status" value="2"/>
</dbReference>
<dbReference type="Pfam" id="PF00582">
    <property type="entry name" value="Usp"/>
    <property type="match status" value="2"/>
</dbReference>
<dbReference type="CDD" id="cd00293">
    <property type="entry name" value="USP-like"/>
    <property type="match status" value="1"/>
</dbReference>
<feature type="domain" description="UspA" evidence="2">
    <location>
        <begin position="42"/>
        <end position="121"/>
    </location>
</feature>
<evidence type="ECO:0000259" key="2">
    <source>
        <dbReference type="Pfam" id="PF00582"/>
    </source>
</evidence>
<reference evidence="3" key="1">
    <citation type="submission" date="2018-05" db="EMBL/GenBank/DDBJ databases">
        <authorList>
            <person name="Lanie J.A."/>
            <person name="Ng W.-L."/>
            <person name="Kazmierczak K.M."/>
            <person name="Andrzejewski T.M."/>
            <person name="Davidsen T.M."/>
            <person name="Wayne K.J."/>
            <person name="Tettelin H."/>
            <person name="Glass J.I."/>
            <person name="Rusch D."/>
            <person name="Podicherti R."/>
            <person name="Tsui H.-C.T."/>
            <person name="Winkler M.E."/>
        </authorList>
    </citation>
    <scope>NUCLEOTIDE SEQUENCE</scope>
</reference>